<dbReference type="SUPFAM" id="SSF69593">
    <property type="entry name" value="Glycerol-3-phosphate (1)-acyltransferase"/>
    <property type="match status" value="1"/>
</dbReference>
<keyword evidence="7" id="KW-0732">Signal</keyword>
<keyword evidence="6" id="KW-1133">Transmembrane helix</keyword>
<feature type="transmembrane region" description="Helical" evidence="6">
    <location>
        <begin position="121"/>
        <end position="141"/>
    </location>
</feature>
<keyword evidence="10" id="KW-1185">Reference proteome</keyword>
<evidence type="ECO:0000313" key="10">
    <source>
        <dbReference type="Proteomes" id="UP000664859"/>
    </source>
</evidence>
<evidence type="ECO:0000256" key="1">
    <source>
        <dbReference type="ARBA" id="ARBA00005189"/>
    </source>
</evidence>
<dbReference type="CDD" id="cd07989">
    <property type="entry name" value="LPLAT_AGPAT-like"/>
    <property type="match status" value="1"/>
</dbReference>
<keyword evidence="2" id="KW-0444">Lipid biosynthesis</keyword>
<gene>
    <name evidence="9" type="ORF">JKP88DRAFT_335503</name>
</gene>
<keyword evidence="6" id="KW-0472">Membrane</keyword>
<dbReference type="EMBL" id="JAFCMP010000536">
    <property type="protein sequence ID" value="KAG5176569.1"/>
    <property type="molecule type" value="Genomic_DNA"/>
</dbReference>
<dbReference type="AlphaFoldDB" id="A0A835YT11"/>
<dbReference type="GO" id="GO:0003841">
    <property type="term" value="F:1-acylglycerol-3-phosphate O-acyltransferase activity"/>
    <property type="evidence" value="ECO:0007669"/>
    <property type="project" value="TreeGrafter"/>
</dbReference>
<accession>A0A835YT11</accession>
<feature type="signal peptide" evidence="7">
    <location>
        <begin position="1"/>
        <end position="24"/>
    </location>
</feature>
<comment type="caution">
    <text evidence="9">The sequence shown here is derived from an EMBL/GenBank/DDBJ whole genome shotgun (WGS) entry which is preliminary data.</text>
</comment>
<dbReference type="SMART" id="SM00563">
    <property type="entry name" value="PlsC"/>
    <property type="match status" value="1"/>
</dbReference>
<dbReference type="PANTHER" id="PTHR10434">
    <property type="entry name" value="1-ACYL-SN-GLYCEROL-3-PHOSPHATE ACYLTRANSFERASE"/>
    <property type="match status" value="1"/>
</dbReference>
<reference evidence="9" key="1">
    <citation type="submission" date="2021-02" db="EMBL/GenBank/DDBJ databases">
        <title>First Annotated Genome of the Yellow-green Alga Tribonema minus.</title>
        <authorList>
            <person name="Mahan K.M."/>
        </authorList>
    </citation>
    <scope>NUCLEOTIDE SEQUENCE</scope>
    <source>
        <strain evidence="9">UTEX B ZZ1240</strain>
    </source>
</reference>
<evidence type="ECO:0000256" key="2">
    <source>
        <dbReference type="ARBA" id="ARBA00022516"/>
    </source>
</evidence>
<evidence type="ECO:0000256" key="4">
    <source>
        <dbReference type="ARBA" id="ARBA00023098"/>
    </source>
</evidence>
<evidence type="ECO:0000313" key="9">
    <source>
        <dbReference type="EMBL" id="KAG5176569.1"/>
    </source>
</evidence>
<evidence type="ECO:0000256" key="6">
    <source>
        <dbReference type="SAM" id="Phobius"/>
    </source>
</evidence>
<sequence length="545" mass="57466">MLMSRRAAQVALLCTILSCTRLSALQLPRAVRLGSVQHVSHHSSFAGCSASLPLRFGLQSCWRTTNVPLRASAAAPIPDENSGATQRKWEAAAPAQQESRPVVKTGLHVNIAGRALNAYGLLYAITSTLTGLLVFPLVAVVRTLNGRWHRCTRLVDRKRLRVASWFGSVWCRLSLLSMGIRPKVEGLHNLPPPTETVVFLPNHTSFLDVPVTGFLPRLVKYLTKAELAWMPLIGWKAVLAGDILVRRADKSSFRRLIADASASLRAGNCLVAFPEGTRSRSGALAPFKKGPFLMAQKAGVRVVPISIAGVAEVMPPRALAPLSKPAVTIVIHAPVDPAVEGVEGAMRSARAAIASGLPRYEHVSGAMAATRNQLSAAAACGRGSAAAAAVPAAAAAAAAALARQARSHRIRWLALPLADVFYQMSTALTQCSTHRAKPCQGREQQGFVRACCIVATANAAALGGGSDGGGSGGIGGCSGGVCLRPCTRPRPGKYPSQQRRKSFVYRWQYGTAFAAHLTVAVPGWRQCGAVMARAATAAAMPVATA</sequence>
<organism evidence="9 10">
    <name type="scientific">Tribonema minus</name>
    <dbReference type="NCBI Taxonomy" id="303371"/>
    <lineage>
        <taxon>Eukaryota</taxon>
        <taxon>Sar</taxon>
        <taxon>Stramenopiles</taxon>
        <taxon>Ochrophyta</taxon>
        <taxon>PX clade</taxon>
        <taxon>Xanthophyceae</taxon>
        <taxon>Tribonematales</taxon>
        <taxon>Tribonemataceae</taxon>
        <taxon>Tribonema</taxon>
    </lineage>
</organism>
<keyword evidence="4" id="KW-0443">Lipid metabolism</keyword>
<dbReference type="GO" id="GO:0006654">
    <property type="term" value="P:phosphatidic acid biosynthetic process"/>
    <property type="evidence" value="ECO:0007669"/>
    <property type="project" value="TreeGrafter"/>
</dbReference>
<evidence type="ECO:0000256" key="5">
    <source>
        <dbReference type="ARBA" id="ARBA00023315"/>
    </source>
</evidence>
<feature type="domain" description="Phospholipid/glycerol acyltransferase" evidence="8">
    <location>
        <begin position="197"/>
        <end position="310"/>
    </location>
</feature>
<dbReference type="InterPro" id="IPR002123">
    <property type="entry name" value="Plipid/glycerol_acylTrfase"/>
</dbReference>
<proteinExistence type="predicted"/>
<comment type="pathway">
    <text evidence="1">Lipid metabolism.</text>
</comment>
<dbReference type="Proteomes" id="UP000664859">
    <property type="component" value="Unassembled WGS sequence"/>
</dbReference>
<dbReference type="PANTHER" id="PTHR10434:SF64">
    <property type="entry name" value="1-ACYL-SN-GLYCEROL-3-PHOSPHATE ACYLTRANSFERASE-RELATED"/>
    <property type="match status" value="1"/>
</dbReference>
<dbReference type="PROSITE" id="PS51257">
    <property type="entry name" value="PROKAR_LIPOPROTEIN"/>
    <property type="match status" value="1"/>
</dbReference>
<name>A0A835YT11_9STRA</name>
<keyword evidence="6" id="KW-0812">Transmembrane</keyword>
<evidence type="ECO:0000259" key="8">
    <source>
        <dbReference type="SMART" id="SM00563"/>
    </source>
</evidence>
<dbReference type="Pfam" id="PF01553">
    <property type="entry name" value="Acyltransferase"/>
    <property type="match status" value="1"/>
</dbReference>
<feature type="chain" id="PRO_5032343828" description="Phospholipid/glycerol acyltransferase domain-containing protein" evidence="7">
    <location>
        <begin position="25"/>
        <end position="545"/>
    </location>
</feature>
<keyword evidence="3" id="KW-0808">Transferase</keyword>
<evidence type="ECO:0000256" key="7">
    <source>
        <dbReference type="SAM" id="SignalP"/>
    </source>
</evidence>
<evidence type="ECO:0000256" key="3">
    <source>
        <dbReference type="ARBA" id="ARBA00022679"/>
    </source>
</evidence>
<keyword evidence="5" id="KW-0012">Acyltransferase</keyword>
<protein>
    <recommendedName>
        <fullName evidence="8">Phospholipid/glycerol acyltransferase domain-containing protein</fullName>
    </recommendedName>
</protein>
<dbReference type="OrthoDB" id="417078at2759"/>